<dbReference type="PANTHER" id="PTHR10161">
    <property type="entry name" value="TARTRATE-RESISTANT ACID PHOSPHATASE TYPE 5"/>
    <property type="match status" value="1"/>
</dbReference>
<dbReference type="KEGG" id="ccp:CHC_T00005741001"/>
<dbReference type="InterPro" id="IPR004843">
    <property type="entry name" value="Calcineurin-like_PHP"/>
</dbReference>
<proteinExistence type="predicted"/>
<dbReference type="SUPFAM" id="SSF56300">
    <property type="entry name" value="Metallo-dependent phosphatases"/>
    <property type="match status" value="1"/>
</dbReference>
<feature type="domain" description="Calcineurin-like phosphoesterase" evidence="4">
    <location>
        <begin position="111"/>
        <end position="326"/>
    </location>
</feature>
<dbReference type="STRING" id="2769.R7QIB2"/>
<dbReference type="OMA" id="HTYDSTK"/>
<keyword evidence="3" id="KW-1133">Transmembrane helix</keyword>
<evidence type="ECO:0000256" key="3">
    <source>
        <dbReference type="SAM" id="Phobius"/>
    </source>
</evidence>
<evidence type="ECO:0000256" key="2">
    <source>
        <dbReference type="ARBA" id="ARBA00022801"/>
    </source>
</evidence>
<dbReference type="Proteomes" id="UP000012073">
    <property type="component" value="Unassembled WGS sequence"/>
</dbReference>
<accession>R7QIB2</accession>
<dbReference type="InterPro" id="IPR051558">
    <property type="entry name" value="Metallophosphoesterase_PAP"/>
</dbReference>
<dbReference type="GeneID" id="17325401"/>
<protein>
    <recommendedName>
        <fullName evidence="4">Calcineurin-like phosphoesterase domain-containing protein</fullName>
    </recommendedName>
</protein>
<gene>
    <name evidence="5" type="ORF">CHC_T00005741001</name>
</gene>
<keyword evidence="3" id="KW-0472">Membrane</keyword>
<evidence type="ECO:0000256" key="1">
    <source>
        <dbReference type="ARBA" id="ARBA00022729"/>
    </source>
</evidence>
<reference evidence="6" key="1">
    <citation type="journal article" date="2013" name="Proc. Natl. Acad. Sci. U.S.A.">
        <title>Genome structure and metabolic features in the red seaweed Chondrus crispus shed light on evolution of the Archaeplastida.</title>
        <authorList>
            <person name="Collen J."/>
            <person name="Porcel B."/>
            <person name="Carre W."/>
            <person name="Ball S.G."/>
            <person name="Chaparro C."/>
            <person name="Tonon T."/>
            <person name="Barbeyron T."/>
            <person name="Michel G."/>
            <person name="Noel B."/>
            <person name="Valentin K."/>
            <person name="Elias M."/>
            <person name="Artiguenave F."/>
            <person name="Arun A."/>
            <person name="Aury J.M."/>
            <person name="Barbosa-Neto J.F."/>
            <person name="Bothwell J.H."/>
            <person name="Bouget F.Y."/>
            <person name="Brillet L."/>
            <person name="Cabello-Hurtado F."/>
            <person name="Capella-Gutierrez S."/>
            <person name="Charrier B."/>
            <person name="Cladiere L."/>
            <person name="Cock J.M."/>
            <person name="Coelho S.M."/>
            <person name="Colleoni C."/>
            <person name="Czjzek M."/>
            <person name="Da Silva C."/>
            <person name="Delage L."/>
            <person name="Denoeud F."/>
            <person name="Deschamps P."/>
            <person name="Dittami S.M."/>
            <person name="Gabaldon T."/>
            <person name="Gachon C.M."/>
            <person name="Groisillier A."/>
            <person name="Herve C."/>
            <person name="Jabbari K."/>
            <person name="Katinka M."/>
            <person name="Kloareg B."/>
            <person name="Kowalczyk N."/>
            <person name="Labadie K."/>
            <person name="Leblanc C."/>
            <person name="Lopez P.J."/>
            <person name="McLachlan D.H."/>
            <person name="Meslet-Cladiere L."/>
            <person name="Moustafa A."/>
            <person name="Nehr Z."/>
            <person name="Nyvall Collen P."/>
            <person name="Panaud O."/>
            <person name="Partensky F."/>
            <person name="Poulain J."/>
            <person name="Rensing S.A."/>
            <person name="Rousvoal S."/>
            <person name="Samson G."/>
            <person name="Symeonidi A."/>
            <person name="Weissenbach J."/>
            <person name="Zambounis A."/>
            <person name="Wincker P."/>
            <person name="Boyen C."/>
        </authorList>
    </citation>
    <scope>NUCLEOTIDE SEQUENCE [LARGE SCALE GENOMIC DNA]</scope>
    <source>
        <strain evidence="6">cv. Stackhouse</strain>
    </source>
</reference>
<dbReference type="Gramene" id="CDF37814">
    <property type="protein sequence ID" value="CDF37814"/>
    <property type="gene ID" value="CHC_T00005741001"/>
</dbReference>
<keyword evidence="3" id="KW-0812">Transmembrane</keyword>
<evidence type="ECO:0000313" key="6">
    <source>
        <dbReference type="Proteomes" id="UP000012073"/>
    </source>
</evidence>
<dbReference type="PANTHER" id="PTHR10161:SF14">
    <property type="entry name" value="TARTRATE-RESISTANT ACID PHOSPHATASE TYPE 5"/>
    <property type="match status" value="1"/>
</dbReference>
<dbReference type="RefSeq" id="XP_005717685.1">
    <property type="nucleotide sequence ID" value="XM_005717628.1"/>
</dbReference>
<dbReference type="Gene3D" id="3.60.21.10">
    <property type="match status" value="1"/>
</dbReference>
<dbReference type="GO" id="GO:0016787">
    <property type="term" value="F:hydrolase activity"/>
    <property type="evidence" value="ECO:0007669"/>
    <property type="project" value="UniProtKB-KW"/>
</dbReference>
<keyword evidence="6" id="KW-1185">Reference proteome</keyword>
<dbReference type="OrthoDB" id="411211at2759"/>
<evidence type="ECO:0000259" key="4">
    <source>
        <dbReference type="Pfam" id="PF00149"/>
    </source>
</evidence>
<dbReference type="AlphaFoldDB" id="R7QIB2"/>
<dbReference type="Pfam" id="PF00149">
    <property type="entry name" value="Metallophos"/>
    <property type="match status" value="1"/>
</dbReference>
<organism evidence="5 6">
    <name type="scientific">Chondrus crispus</name>
    <name type="common">Carrageen Irish moss</name>
    <name type="synonym">Polymorpha crispa</name>
    <dbReference type="NCBI Taxonomy" id="2769"/>
    <lineage>
        <taxon>Eukaryota</taxon>
        <taxon>Rhodophyta</taxon>
        <taxon>Florideophyceae</taxon>
        <taxon>Rhodymeniophycidae</taxon>
        <taxon>Gigartinales</taxon>
        <taxon>Gigartinaceae</taxon>
        <taxon>Chondrus</taxon>
    </lineage>
</organism>
<keyword evidence="2" id="KW-0378">Hydrolase</keyword>
<name>R7QIB2_CHOCR</name>
<keyword evidence="1" id="KW-0732">Signal</keyword>
<dbReference type="PhylomeDB" id="R7QIB2"/>
<dbReference type="InterPro" id="IPR029052">
    <property type="entry name" value="Metallo-depent_PP-like"/>
</dbReference>
<dbReference type="EMBL" id="HG001871">
    <property type="protein sequence ID" value="CDF37814.1"/>
    <property type="molecule type" value="Genomic_DNA"/>
</dbReference>
<feature type="transmembrane region" description="Helical" evidence="3">
    <location>
        <begin position="28"/>
        <end position="47"/>
    </location>
</feature>
<sequence>MPLELAADVFEELSARHQRDSIYANRRILCLAAASILVTVFVIIAAIDSSRTSSARRYANAINWKSNAALHCDDTLGKRRLWFGNIVEFGDFCVPHNLSNSKIRTDEDQVLKFIVIGDWGRDGMCCQRDVAAEMAVAASRIHPQFVVSVGDNFYNSGIKSSKDDQVDRSWRDVYIKPYKSLQDVRWKPILGNHDYAGNVEALIDLGKEDSLWHMPSKYYFETAAGGDVFMAYIDTTVMYYTQQELLALSNSDELSTSYRDKQVAVIKKELAESTAKWKIIFGHHPFFASDEHTFDEEHNRRQLQTTLMHVFKEHNVSIYFGGHSHTLEHHHSDGIDFFVSGAGSKISQIHRNLPTAMFVMDRQGYMIASMDDTKEHLRVQVIDMRGNIIYTVLRDDPQFPMSKGIES</sequence>
<evidence type="ECO:0000313" key="5">
    <source>
        <dbReference type="EMBL" id="CDF37814.1"/>
    </source>
</evidence>